<dbReference type="InterPro" id="IPR007624">
    <property type="entry name" value="RNA_pol_sigma70_r3"/>
</dbReference>
<name>A0A1H5DRF0_9ACTN</name>
<dbReference type="PANTHER" id="PTHR30385">
    <property type="entry name" value="SIGMA FACTOR F FLAGELLAR"/>
    <property type="match status" value="1"/>
</dbReference>
<keyword evidence="4" id="KW-0804">Transcription</keyword>
<evidence type="ECO:0000256" key="1">
    <source>
        <dbReference type="ARBA" id="ARBA00023015"/>
    </source>
</evidence>
<dbReference type="InterPro" id="IPR000943">
    <property type="entry name" value="RNA_pol_sigma70"/>
</dbReference>
<dbReference type="EMBL" id="FNUC01000002">
    <property type="protein sequence ID" value="SED81280.1"/>
    <property type="molecule type" value="Genomic_DNA"/>
</dbReference>
<dbReference type="CDD" id="cd06171">
    <property type="entry name" value="Sigma70_r4"/>
    <property type="match status" value="1"/>
</dbReference>
<dbReference type="InterPro" id="IPR007627">
    <property type="entry name" value="RNA_pol_sigma70_r2"/>
</dbReference>
<evidence type="ECO:0000256" key="2">
    <source>
        <dbReference type="ARBA" id="ARBA00023082"/>
    </source>
</evidence>
<dbReference type="RefSeq" id="WP_069114275.1">
    <property type="nucleotide sequence ID" value="NZ_FNUC01000002.1"/>
</dbReference>
<feature type="domain" description="RNA polymerase sigma-70 region 3" evidence="6">
    <location>
        <begin position="140"/>
        <end position="200"/>
    </location>
</feature>
<dbReference type="GO" id="GO:0016987">
    <property type="term" value="F:sigma factor activity"/>
    <property type="evidence" value="ECO:0007669"/>
    <property type="project" value="UniProtKB-KW"/>
</dbReference>
<feature type="compositionally biased region" description="Basic and acidic residues" evidence="5">
    <location>
        <begin position="16"/>
        <end position="30"/>
    </location>
</feature>
<reference evidence="10" key="1">
    <citation type="submission" date="2016-10" db="EMBL/GenBank/DDBJ databases">
        <authorList>
            <person name="Varghese N."/>
            <person name="Submissions S."/>
        </authorList>
    </citation>
    <scope>NUCLEOTIDE SEQUENCE [LARGE SCALE GENOMIC DNA]</scope>
    <source>
        <strain evidence="10">DSM 45237</strain>
    </source>
</reference>
<evidence type="ECO:0000259" key="7">
    <source>
        <dbReference type="Pfam" id="PF04542"/>
    </source>
</evidence>
<feature type="region of interest" description="Disordered" evidence="5">
    <location>
        <begin position="1"/>
        <end position="30"/>
    </location>
</feature>
<evidence type="ECO:0000313" key="10">
    <source>
        <dbReference type="Proteomes" id="UP000181980"/>
    </source>
</evidence>
<evidence type="ECO:0000259" key="8">
    <source>
        <dbReference type="Pfam" id="PF04545"/>
    </source>
</evidence>
<dbReference type="SUPFAM" id="SSF88946">
    <property type="entry name" value="Sigma2 domain of RNA polymerase sigma factors"/>
    <property type="match status" value="1"/>
</dbReference>
<keyword evidence="2" id="KW-0731">Sigma factor</keyword>
<sequence length="288" mass="31289">MPTRTSSNPSPGHARLRPDRQDRLRARREHDDLTNDLLRRAARLSGRARQRALDDVVVRNLGLAEAISRRYAGRGIDAEDLHQVASAGLVAAAQRFDADRGDDFLSFAVPTIVGEVKRYFRDHGWSVRPPRRVQELRASMAAAADELSQSRGTLPTPAELAAHLGADLPDVLEAGRAAECYAAVSLDHPTTDPGGDGATLGDLLGEPEGGYARTEAVATLAAACRTLSPRDGRVLYLRYFRGLTQQEIGDELGVTQMQVSRLLIRILRRLRTTIGELEPEPVGAGPGH</sequence>
<dbReference type="Gene3D" id="1.10.10.10">
    <property type="entry name" value="Winged helix-like DNA-binding domain superfamily/Winged helix DNA-binding domain"/>
    <property type="match status" value="2"/>
</dbReference>
<keyword evidence="3" id="KW-0238">DNA-binding</keyword>
<dbReference type="NCBIfam" id="TIGR02937">
    <property type="entry name" value="sigma70-ECF"/>
    <property type="match status" value="1"/>
</dbReference>
<proteinExistence type="predicted"/>
<feature type="compositionally biased region" description="Polar residues" evidence="5">
    <location>
        <begin position="1"/>
        <end position="10"/>
    </location>
</feature>
<dbReference type="STRING" id="561176.SAMN04488561_0490"/>
<dbReference type="SUPFAM" id="SSF88659">
    <property type="entry name" value="Sigma3 and sigma4 domains of RNA polymerase sigma factors"/>
    <property type="match status" value="2"/>
</dbReference>
<feature type="domain" description="RNA polymerase sigma-70 region 4" evidence="8">
    <location>
        <begin position="226"/>
        <end position="271"/>
    </location>
</feature>
<dbReference type="Pfam" id="PF04542">
    <property type="entry name" value="Sigma70_r2"/>
    <property type="match status" value="1"/>
</dbReference>
<organism evidence="9 10">
    <name type="scientific">Jiangella alba</name>
    <dbReference type="NCBI Taxonomy" id="561176"/>
    <lineage>
        <taxon>Bacteria</taxon>
        <taxon>Bacillati</taxon>
        <taxon>Actinomycetota</taxon>
        <taxon>Actinomycetes</taxon>
        <taxon>Jiangellales</taxon>
        <taxon>Jiangellaceae</taxon>
        <taxon>Jiangella</taxon>
    </lineage>
</organism>
<keyword evidence="10" id="KW-1185">Reference proteome</keyword>
<evidence type="ECO:0000256" key="3">
    <source>
        <dbReference type="ARBA" id="ARBA00023125"/>
    </source>
</evidence>
<dbReference type="GO" id="GO:0006352">
    <property type="term" value="P:DNA-templated transcription initiation"/>
    <property type="evidence" value="ECO:0007669"/>
    <property type="project" value="InterPro"/>
</dbReference>
<dbReference type="InterPro" id="IPR014284">
    <property type="entry name" value="RNA_pol_sigma-70_dom"/>
</dbReference>
<evidence type="ECO:0000256" key="4">
    <source>
        <dbReference type="ARBA" id="ARBA00023163"/>
    </source>
</evidence>
<dbReference type="Gene3D" id="1.20.120.1810">
    <property type="match status" value="1"/>
</dbReference>
<dbReference type="GO" id="GO:0003677">
    <property type="term" value="F:DNA binding"/>
    <property type="evidence" value="ECO:0007669"/>
    <property type="project" value="UniProtKB-KW"/>
</dbReference>
<dbReference type="Pfam" id="PF04545">
    <property type="entry name" value="Sigma70_r4"/>
    <property type="match status" value="1"/>
</dbReference>
<accession>A0A1H5DRF0</accession>
<dbReference type="Proteomes" id="UP000181980">
    <property type="component" value="Unassembled WGS sequence"/>
</dbReference>
<gene>
    <name evidence="9" type="ORF">SAMN04488561_0490</name>
</gene>
<dbReference type="AlphaFoldDB" id="A0A1H5DRF0"/>
<dbReference type="Pfam" id="PF04539">
    <property type="entry name" value="Sigma70_r3"/>
    <property type="match status" value="1"/>
</dbReference>
<dbReference type="PANTHER" id="PTHR30385:SF4">
    <property type="entry name" value="RNA POLYMERASE SIGMA-E FACTOR"/>
    <property type="match status" value="1"/>
</dbReference>
<dbReference type="InterPro" id="IPR013325">
    <property type="entry name" value="RNA_pol_sigma_r2"/>
</dbReference>
<evidence type="ECO:0000313" key="9">
    <source>
        <dbReference type="EMBL" id="SED81280.1"/>
    </source>
</evidence>
<dbReference type="InterPro" id="IPR007630">
    <property type="entry name" value="RNA_pol_sigma70_r4"/>
</dbReference>
<feature type="domain" description="RNA polymerase sigma-70 region 2" evidence="7">
    <location>
        <begin position="57"/>
        <end position="125"/>
    </location>
</feature>
<protein>
    <submittedName>
        <fullName evidence="9">RNA polymerase sigma-B factor</fullName>
    </submittedName>
</protein>
<dbReference type="PRINTS" id="PR00046">
    <property type="entry name" value="SIGMA70FCT"/>
</dbReference>
<keyword evidence="1" id="KW-0805">Transcription regulation</keyword>
<evidence type="ECO:0000256" key="5">
    <source>
        <dbReference type="SAM" id="MobiDB-lite"/>
    </source>
</evidence>
<evidence type="ECO:0000259" key="6">
    <source>
        <dbReference type="Pfam" id="PF04539"/>
    </source>
</evidence>
<dbReference type="InterPro" id="IPR013324">
    <property type="entry name" value="RNA_pol_sigma_r3/r4-like"/>
</dbReference>
<dbReference type="InterPro" id="IPR036388">
    <property type="entry name" value="WH-like_DNA-bd_sf"/>
</dbReference>